<dbReference type="Pfam" id="PF12728">
    <property type="entry name" value="HTH_17"/>
    <property type="match status" value="1"/>
</dbReference>
<dbReference type="OrthoDB" id="5524782at2"/>
<reference evidence="3 4" key="1">
    <citation type="submission" date="2016-06" db="EMBL/GenBank/DDBJ databases">
        <title>Genome sequencing of Cryobacterium arcticum PAMC 27867.</title>
        <authorList>
            <person name="Lee J."/>
            <person name="Kim O.-S."/>
        </authorList>
    </citation>
    <scope>NUCLEOTIDE SEQUENCE [LARGE SCALE GENOMIC DNA]</scope>
    <source>
        <strain evidence="3 4">PAMC 27867</strain>
    </source>
</reference>
<evidence type="ECO:0000256" key="1">
    <source>
        <dbReference type="SAM" id="MobiDB-lite"/>
    </source>
</evidence>
<dbReference type="Proteomes" id="UP000092582">
    <property type="component" value="Chromosome 1"/>
</dbReference>
<organism evidence="3 4">
    <name type="scientific">Cryobacterium arcticum</name>
    <dbReference type="NCBI Taxonomy" id="670052"/>
    <lineage>
        <taxon>Bacteria</taxon>
        <taxon>Bacillati</taxon>
        <taxon>Actinomycetota</taxon>
        <taxon>Actinomycetes</taxon>
        <taxon>Micrococcales</taxon>
        <taxon>Microbacteriaceae</taxon>
        <taxon>Cryobacterium</taxon>
    </lineage>
</organism>
<feature type="domain" description="Helix-turn-helix" evidence="2">
    <location>
        <begin position="13"/>
        <end position="64"/>
    </location>
</feature>
<accession>A0A1B1BGE1</accession>
<dbReference type="RefSeq" id="WP_066593202.1">
    <property type="nucleotide sequence ID" value="NZ_CP016282.1"/>
</dbReference>
<name>A0A1B1BGE1_9MICO</name>
<dbReference type="STRING" id="670052.PA27867_0681"/>
<keyword evidence="4" id="KW-1185">Reference proteome</keyword>
<dbReference type="KEGG" id="cart:PA27867_0681"/>
<evidence type="ECO:0000313" key="3">
    <source>
        <dbReference type="EMBL" id="ANP71648.1"/>
    </source>
</evidence>
<gene>
    <name evidence="3" type="ORF">PA27867_0681</name>
</gene>
<dbReference type="EMBL" id="CP016282">
    <property type="protein sequence ID" value="ANP71648.1"/>
    <property type="molecule type" value="Genomic_DNA"/>
</dbReference>
<dbReference type="InterPro" id="IPR041657">
    <property type="entry name" value="HTH_17"/>
</dbReference>
<evidence type="ECO:0000313" key="4">
    <source>
        <dbReference type="Proteomes" id="UP000092582"/>
    </source>
</evidence>
<evidence type="ECO:0000259" key="2">
    <source>
        <dbReference type="Pfam" id="PF12728"/>
    </source>
</evidence>
<dbReference type="AlphaFoldDB" id="A0A1B1BGE1"/>
<sequence length="123" mass="13006">MSDPVSSASVGRFLTLADTAEILNLSLAAALDLVRTGELPAIRIGAAGAWRVERVVLESYIEAKYEEARRMSLWEQSDFANIPELSGGRILRPDGAGPFDGDTGRGDADVNGDAGGAQSNRTN</sequence>
<proteinExistence type="predicted"/>
<protein>
    <submittedName>
        <fullName evidence="3">Translocase</fullName>
    </submittedName>
</protein>
<feature type="region of interest" description="Disordered" evidence="1">
    <location>
        <begin position="85"/>
        <end position="123"/>
    </location>
</feature>